<feature type="transmembrane region" description="Helical" evidence="6">
    <location>
        <begin position="68"/>
        <end position="90"/>
    </location>
</feature>
<dbReference type="InterPro" id="IPR010432">
    <property type="entry name" value="RDD"/>
</dbReference>
<dbReference type="STRING" id="1344003.SAMN05445060_2657"/>
<evidence type="ECO:0000313" key="9">
    <source>
        <dbReference type="Proteomes" id="UP000186218"/>
    </source>
</evidence>
<evidence type="ECO:0000313" key="8">
    <source>
        <dbReference type="EMBL" id="SIS09564.1"/>
    </source>
</evidence>
<dbReference type="InterPro" id="IPR051791">
    <property type="entry name" value="Pra-immunoreactive"/>
</dbReference>
<dbReference type="AlphaFoldDB" id="A0A1N7GAN2"/>
<dbReference type="Pfam" id="PF06271">
    <property type="entry name" value="RDD"/>
    <property type="match status" value="1"/>
</dbReference>
<keyword evidence="3 6" id="KW-0812">Transmembrane</keyword>
<evidence type="ECO:0000256" key="6">
    <source>
        <dbReference type="SAM" id="Phobius"/>
    </source>
</evidence>
<evidence type="ECO:0000256" key="3">
    <source>
        <dbReference type="ARBA" id="ARBA00022692"/>
    </source>
</evidence>
<evidence type="ECO:0000259" key="7">
    <source>
        <dbReference type="Pfam" id="PF06271"/>
    </source>
</evidence>
<keyword evidence="4 6" id="KW-1133">Transmembrane helix</keyword>
<dbReference type="GO" id="GO:0005886">
    <property type="term" value="C:plasma membrane"/>
    <property type="evidence" value="ECO:0007669"/>
    <property type="project" value="UniProtKB-SubCell"/>
</dbReference>
<evidence type="ECO:0000256" key="2">
    <source>
        <dbReference type="ARBA" id="ARBA00022475"/>
    </source>
</evidence>
<evidence type="ECO:0000256" key="5">
    <source>
        <dbReference type="ARBA" id="ARBA00023136"/>
    </source>
</evidence>
<dbReference type="PANTHER" id="PTHR36115">
    <property type="entry name" value="PROLINE-RICH ANTIGEN HOMOLOG-RELATED"/>
    <property type="match status" value="1"/>
</dbReference>
<accession>A0A1N7GAN2</accession>
<dbReference type="EMBL" id="FTNT01000007">
    <property type="protein sequence ID" value="SIS09564.1"/>
    <property type="molecule type" value="Genomic_DNA"/>
</dbReference>
<dbReference type="PIRSF" id="PIRSF021697">
    <property type="entry name" value="UCP021697"/>
    <property type="match status" value="1"/>
</dbReference>
<organism evidence="8 9">
    <name type="scientific">Williamsia sterculiae</name>
    <dbReference type="NCBI Taxonomy" id="1344003"/>
    <lineage>
        <taxon>Bacteria</taxon>
        <taxon>Bacillati</taxon>
        <taxon>Actinomycetota</taxon>
        <taxon>Actinomycetes</taxon>
        <taxon>Mycobacteriales</taxon>
        <taxon>Nocardiaceae</taxon>
        <taxon>Williamsia</taxon>
    </lineage>
</organism>
<comment type="subcellular location">
    <subcellularLocation>
        <location evidence="1">Cell membrane</location>
        <topology evidence="1">Multi-pass membrane protein</topology>
    </subcellularLocation>
</comment>
<dbReference type="Proteomes" id="UP000186218">
    <property type="component" value="Unassembled WGS sequence"/>
</dbReference>
<evidence type="ECO:0000256" key="1">
    <source>
        <dbReference type="ARBA" id="ARBA00004651"/>
    </source>
</evidence>
<feature type="domain" description="RDD" evidence="7">
    <location>
        <begin position="38"/>
        <end position="141"/>
    </location>
</feature>
<proteinExistence type="predicted"/>
<feature type="transmembrane region" description="Helical" evidence="6">
    <location>
        <begin position="44"/>
        <end position="62"/>
    </location>
</feature>
<name>A0A1N7GAN2_9NOCA</name>
<keyword evidence="5 6" id="KW-0472">Membrane</keyword>
<protein>
    <submittedName>
        <fullName evidence="8">RDD family protein</fullName>
    </submittedName>
</protein>
<keyword evidence="2" id="KW-1003">Cell membrane</keyword>
<dbReference type="PANTHER" id="PTHR36115:SF6">
    <property type="entry name" value="PROLINE-RICH ANTIGEN HOMOLOG"/>
    <property type="match status" value="1"/>
</dbReference>
<dbReference type="InterPro" id="IPR016795">
    <property type="entry name" value="UCP021697"/>
</dbReference>
<sequence>MTGSWLSGPESVLGRKPELGEYRGDSLGLPETGPGSLAGSWQRCLGLLVDWLMCGGVSLLFVRFTSPHISTVVLAVWFVIGAVTVALFSFTPGQFVVGLRVVRVDGRTSIGVVRAVARQVLIVFIVPPLLNDGDGRGLHDRATQTALVRSR</sequence>
<reference evidence="8 9" key="1">
    <citation type="submission" date="2017-01" db="EMBL/GenBank/DDBJ databases">
        <authorList>
            <person name="Mah S.A."/>
            <person name="Swanson W.J."/>
            <person name="Moy G.W."/>
            <person name="Vacquier V.D."/>
        </authorList>
    </citation>
    <scope>NUCLEOTIDE SEQUENCE [LARGE SCALE GENOMIC DNA]</scope>
    <source>
        <strain evidence="8 9">CPCC 203464</strain>
    </source>
</reference>
<evidence type="ECO:0000256" key="4">
    <source>
        <dbReference type="ARBA" id="ARBA00022989"/>
    </source>
</evidence>
<keyword evidence="9" id="KW-1185">Reference proteome</keyword>
<gene>
    <name evidence="8" type="ORF">SAMN05445060_2657</name>
</gene>